<dbReference type="EMBL" id="UINC01225164">
    <property type="protein sequence ID" value="SVE55112.1"/>
    <property type="molecule type" value="Genomic_DNA"/>
</dbReference>
<sequence>MKKLTPGDSLKCPTCKKPSERDKSKNPFLP</sequence>
<name>A0A383EE06_9ZZZZ</name>
<gene>
    <name evidence="2" type="ORF">METZ01_LOCUS507966</name>
</gene>
<evidence type="ECO:0000256" key="1">
    <source>
        <dbReference type="SAM" id="MobiDB-lite"/>
    </source>
</evidence>
<accession>A0A383EE06</accession>
<organism evidence="2">
    <name type="scientific">marine metagenome</name>
    <dbReference type="NCBI Taxonomy" id="408172"/>
    <lineage>
        <taxon>unclassified sequences</taxon>
        <taxon>metagenomes</taxon>
        <taxon>ecological metagenomes</taxon>
    </lineage>
</organism>
<protein>
    <submittedName>
        <fullName evidence="2">Uncharacterized protein</fullName>
    </submittedName>
</protein>
<reference evidence="2" key="1">
    <citation type="submission" date="2018-05" db="EMBL/GenBank/DDBJ databases">
        <authorList>
            <person name="Lanie J.A."/>
            <person name="Ng W.-L."/>
            <person name="Kazmierczak K.M."/>
            <person name="Andrzejewski T.M."/>
            <person name="Davidsen T.M."/>
            <person name="Wayne K.J."/>
            <person name="Tettelin H."/>
            <person name="Glass J.I."/>
            <person name="Rusch D."/>
            <person name="Podicherti R."/>
            <person name="Tsui H.-C.T."/>
            <person name="Winkler M.E."/>
        </authorList>
    </citation>
    <scope>NUCLEOTIDE SEQUENCE</scope>
</reference>
<feature type="region of interest" description="Disordered" evidence="1">
    <location>
        <begin position="1"/>
        <end position="30"/>
    </location>
</feature>
<dbReference type="AlphaFoldDB" id="A0A383EE06"/>
<proteinExistence type="predicted"/>
<evidence type="ECO:0000313" key="2">
    <source>
        <dbReference type="EMBL" id="SVE55112.1"/>
    </source>
</evidence>
<feature type="compositionally biased region" description="Basic and acidic residues" evidence="1">
    <location>
        <begin position="17"/>
        <end position="30"/>
    </location>
</feature>
<feature type="non-terminal residue" evidence="2">
    <location>
        <position position="30"/>
    </location>
</feature>